<evidence type="ECO:0000313" key="2">
    <source>
        <dbReference type="EMBL" id="QLB51018.1"/>
    </source>
</evidence>
<feature type="domain" description="MoaF-like" evidence="1">
    <location>
        <begin position="5"/>
        <end position="90"/>
    </location>
</feature>
<dbReference type="AlphaFoldDB" id="A0A7H8V485"/>
<dbReference type="EMBL" id="CP040798">
    <property type="protein sequence ID" value="QLB51018.1"/>
    <property type="molecule type" value="Genomic_DNA"/>
</dbReference>
<dbReference type="EMBL" id="CP040556">
    <property type="protein sequence ID" value="QLB53167.1"/>
    <property type="molecule type" value="Genomic_DNA"/>
</dbReference>
<name>A0A7H8V485_STRSA</name>
<sequence length="106" mass="12083">MKLEGRTAVVRFETGFQFQLEYLADNKMTWTSLAEDGLGSETDRIYTKELTDDLISVSWIESTGNSITHHINLAEGTVWAFMSWNDPEAFGQRQTLTHSGTFEFIN</sequence>
<reference evidence="3 4" key="1">
    <citation type="submission" date="2019-05" db="EMBL/GenBank/DDBJ databases">
        <title>The organization of the Streptococcus sanguinis genomes.</title>
        <authorList>
            <person name="Wu C.H."/>
            <person name="Chen Y.Y.M."/>
            <person name="Wang H.Y."/>
        </authorList>
    </citation>
    <scope>NUCLEOTIDE SEQUENCE [LARGE SCALE GENOMIC DNA]</scope>
    <source>
        <strain evidence="3 4">CGMH010</strain>
    </source>
</reference>
<accession>A0A7H8V485</accession>
<dbReference type="Gene3D" id="2.40.128.20">
    <property type="match status" value="1"/>
</dbReference>
<evidence type="ECO:0000259" key="1">
    <source>
        <dbReference type="Pfam" id="PF22036"/>
    </source>
</evidence>
<organism evidence="2 5">
    <name type="scientific">Streptococcus sanguinis</name>
    <dbReference type="NCBI Taxonomy" id="1305"/>
    <lineage>
        <taxon>Bacteria</taxon>
        <taxon>Bacillati</taxon>
        <taxon>Bacillota</taxon>
        <taxon>Bacilli</taxon>
        <taxon>Lactobacillales</taxon>
        <taxon>Streptococcaceae</taxon>
        <taxon>Streptococcus</taxon>
    </lineage>
</organism>
<protein>
    <recommendedName>
        <fullName evidence="1">MoaF-like domain-containing protein</fullName>
    </recommendedName>
</protein>
<dbReference type="RefSeq" id="WP_176799657.1">
    <property type="nucleotide sequence ID" value="NZ_CP040798.1"/>
</dbReference>
<dbReference type="InterPro" id="IPR012674">
    <property type="entry name" value="Calycin"/>
</dbReference>
<evidence type="ECO:0000313" key="3">
    <source>
        <dbReference type="EMBL" id="QLB53167.1"/>
    </source>
</evidence>
<reference evidence="2 5" key="2">
    <citation type="submission" date="2019-06" db="EMBL/GenBank/DDBJ databases">
        <title>The organization of the Streptococcus sanguinis genomes.</title>
        <authorList>
            <person name="Wang H.Y."/>
            <person name="Chen Y.Y.M."/>
            <person name="Wu C.H."/>
        </authorList>
    </citation>
    <scope>NUCLEOTIDE SEQUENCE [LARGE SCALE GENOMIC DNA]</scope>
    <source>
        <strain evidence="2 5">CGMH058</strain>
    </source>
</reference>
<dbReference type="InterPro" id="IPR053892">
    <property type="entry name" value="MoaF-like"/>
</dbReference>
<dbReference type="Proteomes" id="UP000509410">
    <property type="component" value="Chromosome"/>
</dbReference>
<gene>
    <name evidence="2" type="ORF">FDP16_11460</name>
    <name evidence="3" type="ORF">FFV08_11630</name>
</gene>
<evidence type="ECO:0000313" key="4">
    <source>
        <dbReference type="Proteomes" id="UP000509410"/>
    </source>
</evidence>
<evidence type="ECO:0000313" key="5">
    <source>
        <dbReference type="Proteomes" id="UP000509535"/>
    </source>
</evidence>
<dbReference type="Pfam" id="PF22036">
    <property type="entry name" value="MoaF_like"/>
    <property type="match status" value="1"/>
</dbReference>
<dbReference type="Proteomes" id="UP000509535">
    <property type="component" value="Chromosome"/>
</dbReference>
<proteinExistence type="predicted"/>